<evidence type="ECO:0000256" key="7">
    <source>
        <dbReference type="SAM" id="Phobius"/>
    </source>
</evidence>
<reference evidence="9" key="2">
    <citation type="submission" date="2020-09" db="EMBL/GenBank/DDBJ databases">
        <authorList>
            <person name="Sun Q."/>
            <person name="Zhou Y."/>
        </authorList>
    </citation>
    <scope>NUCLEOTIDE SEQUENCE</scope>
    <source>
        <strain evidence="9">CGMCC 1.12698</strain>
    </source>
</reference>
<dbReference type="PROSITE" id="PS50850">
    <property type="entry name" value="MFS"/>
    <property type="match status" value="1"/>
</dbReference>
<dbReference type="InterPro" id="IPR020846">
    <property type="entry name" value="MFS_dom"/>
</dbReference>
<comment type="caution">
    <text evidence="9">The sequence shown here is derived from an EMBL/GenBank/DDBJ whole genome shotgun (WGS) entry which is preliminary data.</text>
</comment>
<keyword evidence="5 7" id="KW-1133">Transmembrane helix</keyword>
<gene>
    <name evidence="9" type="ORF">GCM10007140_32250</name>
</gene>
<feature type="transmembrane region" description="Helical" evidence="7">
    <location>
        <begin position="222"/>
        <end position="247"/>
    </location>
</feature>
<dbReference type="PANTHER" id="PTHR43266">
    <property type="entry name" value="MACROLIDE-EFFLUX PROTEIN"/>
    <property type="match status" value="1"/>
</dbReference>
<evidence type="ECO:0000256" key="5">
    <source>
        <dbReference type="ARBA" id="ARBA00022989"/>
    </source>
</evidence>
<keyword evidence="10" id="KW-1185">Reference proteome</keyword>
<evidence type="ECO:0000256" key="1">
    <source>
        <dbReference type="ARBA" id="ARBA00004651"/>
    </source>
</evidence>
<dbReference type="Gene3D" id="1.20.1250.20">
    <property type="entry name" value="MFS general substrate transporter like domains"/>
    <property type="match status" value="1"/>
</dbReference>
<proteinExistence type="predicted"/>
<feature type="transmembrane region" description="Helical" evidence="7">
    <location>
        <begin position="296"/>
        <end position="313"/>
    </location>
</feature>
<dbReference type="CDD" id="cd06173">
    <property type="entry name" value="MFS_MefA_like"/>
    <property type="match status" value="1"/>
</dbReference>
<dbReference type="AlphaFoldDB" id="A0A917AY77"/>
<comment type="subcellular location">
    <subcellularLocation>
        <location evidence="1">Cell membrane</location>
        <topology evidence="1">Multi-pass membrane protein</topology>
    </subcellularLocation>
</comment>
<feature type="transmembrane region" description="Helical" evidence="7">
    <location>
        <begin position="53"/>
        <end position="75"/>
    </location>
</feature>
<evidence type="ECO:0000313" key="9">
    <source>
        <dbReference type="EMBL" id="GGE80258.1"/>
    </source>
</evidence>
<dbReference type="PANTHER" id="PTHR43266:SF9">
    <property type="entry name" value="PERMEASE, MAJOR FACILITATOR SUPERFAMILY-RELATED"/>
    <property type="match status" value="1"/>
</dbReference>
<name>A0A917AY77_9BACI</name>
<evidence type="ECO:0000256" key="4">
    <source>
        <dbReference type="ARBA" id="ARBA00022692"/>
    </source>
</evidence>
<dbReference type="Pfam" id="PF07690">
    <property type="entry name" value="MFS_1"/>
    <property type="match status" value="1"/>
</dbReference>
<feature type="transmembrane region" description="Helical" evidence="7">
    <location>
        <begin position="21"/>
        <end position="41"/>
    </location>
</feature>
<keyword evidence="2" id="KW-0813">Transport</keyword>
<sequence length="414" mass="45389">MQNSYDNTLKIEKASILKNQNFLFLWLGALLSGIAISFFTFSQTWYIVKTLNLEASLGIVLVATSVPRLLLMIVGGALADKFPKNRIMVTSNIFRMLLVLGLILLLQQHTLSLLTFTLFGIMFGILDAFFWSADGSILPEIIRKDQLTEANSITQMTNQSSLIIGPIIAGFMIKLGTYETVFTMSAILLLLSAICIFFMKLPKKEITSDKETSMLTSIKEGILYVKESPFISALLFCSVFINLFLIGPMQIGFPLFAKNVLNGDSVTFSYLESSVAVGMAIGAIGVVLLRLKKKRGIFCLTMLLLAGAFFFALSFTSTLWMSLGMGVLFGISVAAAAIPMMAILQMIVSENMMGRVMSLMMLSSMGLIPVSYGLTSIVLYTGIGIQYILATGAIFVILFALYAYISIPAVRNFN</sequence>
<evidence type="ECO:0000256" key="2">
    <source>
        <dbReference type="ARBA" id="ARBA00022448"/>
    </source>
</evidence>
<dbReference type="Proteomes" id="UP000605259">
    <property type="component" value="Unassembled WGS sequence"/>
</dbReference>
<feature type="transmembrane region" description="Helical" evidence="7">
    <location>
        <begin position="385"/>
        <end position="405"/>
    </location>
</feature>
<feature type="transmembrane region" description="Helical" evidence="7">
    <location>
        <begin position="267"/>
        <end position="289"/>
    </location>
</feature>
<feature type="domain" description="Major facilitator superfamily (MFS) profile" evidence="8">
    <location>
        <begin position="21"/>
        <end position="411"/>
    </location>
</feature>
<dbReference type="InterPro" id="IPR011701">
    <property type="entry name" value="MFS"/>
</dbReference>
<dbReference type="RefSeq" id="WP_188389529.1">
    <property type="nucleotide sequence ID" value="NZ_BMFK01000004.1"/>
</dbReference>
<dbReference type="GO" id="GO:0005886">
    <property type="term" value="C:plasma membrane"/>
    <property type="evidence" value="ECO:0007669"/>
    <property type="project" value="UniProtKB-SubCell"/>
</dbReference>
<feature type="transmembrane region" description="Helical" evidence="7">
    <location>
        <begin position="356"/>
        <end position="379"/>
    </location>
</feature>
<evidence type="ECO:0000259" key="8">
    <source>
        <dbReference type="PROSITE" id="PS50850"/>
    </source>
</evidence>
<dbReference type="GO" id="GO:0022857">
    <property type="term" value="F:transmembrane transporter activity"/>
    <property type="evidence" value="ECO:0007669"/>
    <property type="project" value="InterPro"/>
</dbReference>
<reference evidence="9" key="1">
    <citation type="journal article" date="2014" name="Int. J. Syst. Evol. Microbiol.">
        <title>Complete genome sequence of Corynebacterium casei LMG S-19264T (=DSM 44701T), isolated from a smear-ripened cheese.</title>
        <authorList>
            <consortium name="US DOE Joint Genome Institute (JGI-PGF)"/>
            <person name="Walter F."/>
            <person name="Albersmeier A."/>
            <person name="Kalinowski J."/>
            <person name="Ruckert C."/>
        </authorList>
    </citation>
    <scope>NUCLEOTIDE SEQUENCE</scope>
    <source>
        <strain evidence="9">CGMCC 1.12698</strain>
    </source>
</reference>
<keyword evidence="4 7" id="KW-0812">Transmembrane</keyword>
<evidence type="ECO:0000256" key="3">
    <source>
        <dbReference type="ARBA" id="ARBA00022475"/>
    </source>
</evidence>
<protein>
    <submittedName>
        <fullName evidence="9">MFS transporter</fullName>
    </submittedName>
</protein>
<evidence type="ECO:0000256" key="6">
    <source>
        <dbReference type="ARBA" id="ARBA00023136"/>
    </source>
</evidence>
<organism evidence="9 10">
    <name type="scientific">Priestia taiwanensis</name>
    <dbReference type="NCBI Taxonomy" id="1347902"/>
    <lineage>
        <taxon>Bacteria</taxon>
        <taxon>Bacillati</taxon>
        <taxon>Bacillota</taxon>
        <taxon>Bacilli</taxon>
        <taxon>Bacillales</taxon>
        <taxon>Bacillaceae</taxon>
        <taxon>Priestia</taxon>
    </lineage>
</organism>
<dbReference type="SUPFAM" id="SSF103473">
    <property type="entry name" value="MFS general substrate transporter"/>
    <property type="match status" value="1"/>
</dbReference>
<feature type="transmembrane region" description="Helical" evidence="7">
    <location>
        <begin position="181"/>
        <end position="201"/>
    </location>
</feature>
<dbReference type="InterPro" id="IPR036259">
    <property type="entry name" value="MFS_trans_sf"/>
</dbReference>
<keyword evidence="6 7" id="KW-0472">Membrane</keyword>
<accession>A0A917AY77</accession>
<feature type="transmembrane region" description="Helical" evidence="7">
    <location>
        <begin position="319"/>
        <end position="344"/>
    </location>
</feature>
<evidence type="ECO:0000313" key="10">
    <source>
        <dbReference type="Proteomes" id="UP000605259"/>
    </source>
</evidence>
<dbReference type="EMBL" id="BMFK01000004">
    <property type="protein sequence ID" value="GGE80258.1"/>
    <property type="molecule type" value="Genomic_DNA"/>
</dbReference>
<keyword evidence="3" id="KW-1003">Cell membrane</keyword>